<gene>
    <name evidence="4" type="ORF">HYH03_013956</name>
</gene>
<dbReference type="SUPFAM" id="SSF53474">
    <property type="entry name" value="alpha/beta-Hydrolases"/>
    <property type="match status" value="2"/>
</dbReference>
<dbReference type="PRINTS" id="PR00724">
    <property type="entry name" value="CRBOXYPTASEC"/>
</dbReference>
<organism evidence="4 5">
    <name type="scientific">Edaphochlamys debaryana</name>
    <dbReference type="NCBI Taxonomy" id="47281"/>
    <lineage>
        <taxon>Eukaryota</taxon>
        <taxon>Viridiplantae</taxon>
        <taxon>Chlorophyta</taxon>
        <taxon>core chlorophytes</taxon>
        <taxon>Chlorophyceae</taxon>
        <taxon>CS clade</taxon>
        <taxon>Chlamydomonadales</taxon>
        <taxon>Chlamydomonadales incertae sedis</taxon>
        <taxon>Edaphochlamys</taxon>
    </lineage>
</organism>
<feature type="compositionally biased region" description="Low complexity" evidence="3">
    <location>
        <begin position="221"/>
        <end position="241"/>
    </location>
</feature>
<dbReference type="PANTHER" id="PTHR11802:SF449">
    <property type="entry name" value="CARBOXYPEPTIDASE"/>
    <property type="match status" value="1"/>
</dbReference>
<comment type="similarity">
    <text evidence="1 2">Belongs to the peptidase S10 family.</text>
</comment>
<dbReference type="InterPro" id="IPR001563">
    <property type="entry name" value="Peptidase_S10"/>
</dbReference>
<dbReference type="EC" id="3.4.16.-" evidence="2"/>
<evidence type="ECO:0000256" key="2">
    <source>
        <dbReference type="RuleBase" id="RU361156"/>
    </source>
</evidence>
<dbReference type="PANTHER" id="PTHR11802">
    <property type="entry name" value="SERINE PROTEASE FAMILY S10 SERINE CARBOXYPEPTIDASE"/>
    <property type="match status" value="1"/>
</dbReference>
<accession>A0A835XPW9</accession>
<feature type="signal peptide" evidence="2">
    <location>
        <begin position="1"/>
        <end position="23"/>
    </location>
</feature>
<evidence type="ECO:0000313" key="5">
    <source>
        <dbReference type="Proteomes" id="UP000612055"/>
    </source>
</evidence>
<keyword evidence="5" id="KW-1185">Reference proteome</keyword>
<reference evidence="4" key="1">
    <citation type="journal article" date="2020" name="bioRxiv">
        <title>Comparative genomics of Chlamydomonas.</title>
        <authorList>
            <person name="Craig R.J."/>
            <person name="Hasan A.R."/>
            <person name="Ness R.W."/>
            <person name="Keightley P.D."/>
        </authorList>
    </citation>
    <scope>NUCLEOTIDE SEQUENCE</scope>
    <source>
        <strain evidence="4">CCAP 11/70</strain>
    </source>
</reference>
<feature type="region of interest" description="Disordered" evidence="3">
    <location>
        <begin position="260"/>
        <end position="280"/>
    </location>
</feature>
<dbReference type="OrthoDB" id="443318at2759"/>
<dbReference type="Proteomes" id="UP000612055">
    <property type="component" value="Unassembled WGS sequence"/>
</dbReference>
<dbReference type="GO" id="GO:0006508">
    <property type="term" value="P:proteolysis"/>
    <property type="evidence" value="ECO:0007669"/>
    <property type="project" value="UniProtKB-KW"/>
</dbReference>
<protein>
    <recommendedName>
        <fullName evidence="2">Carboxypeptidase</fullName>
        <ecNumber evidence="2">3.4.16.-</ecNumber>
    </recommendedName>
</protein>
<dbReference type="AlphaFoldDB" id="A0A835XPW9"/>
<dbReference type="InterPro" id="IPR029058">
    <property type="entry name" value="AB_hydrolase_fold"/>
</dbReference>
<evidence type="ECO:0000256" key="1">
    <source>
        <dbReference type="ARBA" id="ARBA00009431"/>
    </source>
</evidence>
<name>A0A835XPW9_9CHLO</name>
<feature type="region of interest" description="Disordered" evidence="3">
    <location>
        <begin position="219"/>
        <end position="241"/>
    </location>
</feature>
<sequence>MAGNIRAWLVGLALALAAERCLAVRDAAWISSLGRTPESAQASADAGNGNFGTERSFPRGLKPTFAGYVNVSHDGSSIYYAYYESSSRCGEDVGEAPIVLWLQGGPGCASTFGGHYELGPWSVESDLGVTRNPGAWNRIFALLLVDQPVGSGYSVAANGSASIPTDELGMAGHLYAALQGFFARHRELQERPLIITGESYAGKYVPSIAHYILQVTDQQPDARAAQEGGAAQGPDAPEQEPGAAAAALVLAALERASATPKPAATQAASTATSTAASTAQPPALRALRALPRGLPKPLFRLSGLAVGNGLTDPRAQTQTLAAAAFYAGLLPPALRDEVAGRAAVVVNLIDEGQWVAAHTEREALRAFITNATGIATMFDTRRTEEYDPTKAVDRFLNLPEVKEMMRARPDVVYASCSDAVRKAMSGDVMRSVKALFPDILRRLPVLLYQGQYDILDGVASVTSWVSALAWDEAAEFNQQKGALWYLGGDDDATVRAARLCKRPQPRAPDQGHVPAGWRRSHGRLTHAVVYRAGHMVPHDQPLAAQQLLEDWVLTALD</sequence>
<keyword evidence="2" id="KW-0645">Protease</keyword>
<dbReference type="Gene3D" id="3.40.50.1820">
    <property type="entry name" value="alpha/beta hydrolase"/>
    <property type="match status" value="1"/>
</dbReference>
<evidence type="ECO:0000313" key="4">
    <source>
        <dbReference type="EMBL" id="KAG2487387.1"/>
    </source>
</evidence>
<comment type="caution">
    <text evidence="4">The sequence shown here is derived from an EMBL/GenBank/DDBJ whole genome shotgun (WGS) entry which is preliminary data.</text>
</comment>
<keyword evidence="2" id="KW-0121">Carboxypeptidase</keyword>
<dbReference type="InterPro" id="IPR018202">
    <property type="entry name" value="Ser_caboxypep_ser_AS"/>
</dbReference>
<dbReference type="GO" id="GO:0004185">
    <property type="term" value="F:serine-type carboxypeptidase activity"/>
    <property type="evidence" value="ECO:0007669"/>
    <property type="project" value="UniProtKB-UniRule"/>
</dbReference>
<proteinExistence type="inferred from homology"/>
<dbReference type="EMBL" id="JAEHOE010000097">
    <property type="protein sequence ID" value="KAG2487387.1"/>
    <property type="molecule type" value="Genomic_DNA"/>
</dbReference>
<dbReference type="Pfam" id="PF00450">
    <property type="entry name" value="Peptidase_S10"/>
    <property type="match status" value="2"/>
</dbReference>
<feature type="chain" id="PRO_5033113100" description="Carboxypeptidase" evidence="2">
    <location>
        <begin position="24"/>
        <end position="557"/>
    </location>
</feature>
<keyword evidence="2" id="KW-0732">Signal</keyword>
<dbReference type="PROSITE" id="PS00131">
    <property type="entry name" value="CARBOXYPEPT_SER_SER"/>
    <property type="match status" value="1"/>
</dbReference>
<keyword evidence="2" id="KW-0378">Hydrolase</keyword>
<evidence type="ECO:0000256" key="3">
    <source>
        <dbReference type="SAM" id="MobiDB-lite"/>
    </source>
</evidence>